<gene>
    <name evidence="1" type="ORF">CAZ10_09570</name>
</gene>
<evidence type="ECO:0000313" key="1">
    <source>
        <dbReference type="EMBL" id="OTI63078.1"/>
    </source>
</evidence>
<dbReference type="Proteomes" id="UP000194857">
    <property type="component" value="Unassembled WGS sequence"/>
</dbReference>
<organism evidence="1 2">
    <name type="scientific">Pseudomonas aeruginosa</name>
    <dbReference type="NCBI Taxonomy" id="287"/>
    <lineage>
        <taxon>Bacteria</taxon>
        <taxon>Pseudomonadati</taxon>
        <taxon>Pseudomonadota</taxon>
        <taxon>Gammaproteobacteria</taxon>
        <taxon>Pseudomonadales</taxon>
        <taxon>Pseudomonadaceae</taxon>
        <taxon>Pseudomonas</taxon>
    </lineage>
</organism>
<reference evidence="1 2" key="1">
    <citation type="submission" date="2017-05" db="EMBL/GenBank/DDBJ databases">
        <authorList>
            <person name="Song R."/>
            <person name="Chenine A.L."/>
            <person name="Ruprecht R.M."/>
        </authorList>
    </citation>
    <scope>NUCLEOTIDE SEQUENCE [LARGE SCALE GENOMIC DNA]</scope>
    <source>
        <strain evidence="1 2">S567_C10_BS</strain>
    </source>
</reference>
<name>A0A241XSL5_PSEAI</name>
<proteinExistence type="predicted"/>
<comment type="caution">
    <text evidence="1">The sequence shown here is derived from an EMBL/GenBank/DDBJ whole genome shotgun (WGS) entry which is preliminary data.</text>
</comment>
<evidence type="ECO:0000313" key="2">
    <source>
        <dbReference type="Proteomes" id="UP000194857"/>
    </source>
</evidence>
<dbReference type="RefSeq" id="WP_065085735.1">
    <property type="nucleotide sequence ID" value="NZ_NFFZ01000004.1"/>
</dbReference>
<sequence>MRTSFFTPRSISALKAAASKLRKASSQLTQTDALNLAAENAGFANFTHAQRTLPEVMKALTLRCRWRDDSAKGTEVLKYPLPWTAEGVVAMRLKAARIASFEVFDGGLFCSEIASNRYMARYWLVQALRELMVIEATGLRPDYLKNRLPKVRQEFNGTKYFEPVQPPGADHLSAWYDPETKATLLMDEPYLRKDEEHSRATSRAEWCKRFDYLERSSTWGGTYLPPKSRLFLFAKVNSSINLDEIESNLNTLPDDFGALDEDWRGSSEENQTPSHVQMRQALSQLVRVGYLEGKSNVNQDGQIMAIRKTPML</sequence>
<protein>
    <submittedName>
        <fullName evidence="1">Uncharacterized protein</fullName>
    </submittedName>
</protein>
<dbReference type="AlphaFoldDB" id="A0A241XSL5"/>
<accession>A0A241XSL5</accession>
<dbReference type="EMBL" id="NFFZ01000004">
    <property type="protein sequence ID" value="OTI63078.1"/>
    <property type="molecule type" value="Genomic_DNA"/>
</dbReference>